<gene>
    <name evidence="3" type="ORF">MERR_LOCUS44545</name>
</gene>
<comment type="caution">
    <text evidence="3">The sequence shown here is derived from an EMBL/GenBank/DDBJ whole genome shotgun (WGS) entry which is preliminary data.</text>
</comment>
<dbReference type="Pfam" id="PF22936">
    <property type="entry name" value="Pol_BBD"/>
    <property type="match status" value="1"/>
</dbReference>
<dbReference type="Pfam" id="PF14223">
    <property type="entry name" value="Retrotran_gag_2"/>
    <property type="match status" value="1"/>
</dbReference>
<dbReference type="GO" id="GO:0008270">
    <property type="term" value="F:zinc ion binding"/>
    <property type="evidence" value="ECO:0007669"/>
    <property type="project" value="InterPro"/>
</dbReference>
<evidence type="ECO:0000313" key="4">
    <source>
        <dbReference type="Proteomes" id="UP000467841"/>
    </source>
</evidence>
<feature type="region of interest" description="Disordered" evidence="1">
    <location>
        <begin position="102"/>
        <end position="142"/>
    </location>
</feature>
<sequence>MPGGSLKFEIPRFDEKGNFGLWWKILLRVRRSGRNWRIYICQSLSSKLYLKQRLYGMKMSEGSDLMQHVHAFNQIVGDLARVGETISLETVAVSLQSHYERRQKTGADGSHGDGLYANNQDKGRHMNKQDGSRTSRSKSKNRAKTTYYLCDVKGHYKRDCPNKGKNKEGKSANVAQRDSDSGNSNQYAVMLGHLADSWVMDTCASFHMTSNREWFETYKEGNMGAVQLVDDRVCSIVGSNSIKFRMHDGVIRTLADVRHVPAVKKNLISLGTLHRNGFRYHAVEGEDVLKV</sequence>
<evidence type="ECO:0000313" key="3">
    <source>
        <dbReference type="EMBL" id="CAA7057309.1"/>
    </source>
</evidence>
<feature type="region of interest" description="Disordered" evidence="1">
    <location>
        <begin position="159"/>
        <end position="182"/>
    </location>
</feature>
<reference evidence="3" key="1">
    <citation type="submission" date="2020-01" db="EMBL/GenBank/DDBJ databases">
        <authorList>
            <person name="Mishra B."/>
        </authorList>
    </citation>
    <scope>NUCLEOTIDE SEQUENCE [LARGE SCALE GENOMIC DNA]</scope>
</reference>
<name>A0A6D2L851_9BRAS</name>
<proteinExistence type="predicted"/>
<keyword evidence="4" id="KW-1185">Reference proteome</keyword>
<dbReference type="Gene3D" id="4.10.60.10">
    <property type="entry name" value="Zinc finger, CCHC-type"/>
    <property type="match status" value="1"/>
</dbReference>
<feature type="domain" description="Retrovirus-related Pol polyprotein from transposon TNT 1-94-like beta-barrel" evidence="2">
    <location>
        <begin position="198"/>
        <end position="278"/>
    </location>
</feature>
<dbReference type="InterPro" id="IPR036875">
    <property type="entry name" value="Znf_CCHC_sf"/>
</dbReference>
<accession>A0A6D2L851</accession>
<organism evidence="3 4">
    <name type="scientific">Microthlaspi erraticum</name>
    <dbReference type="NCBI Taxonomy" id="1685480"/>
    <lineage>
        <taxon>Eukaryota</taxon>
        <taxon>Viridiplantae</taxon>
        <taxon>Streptophyta</taxon>
        <taxon>Embryophyta</taxon>
        <taxon>Tracheophyta</taxon>
        <taxon>Spermatophyta</taxon>
        <taxon>Magnoliopsida</taxon>
        <taxon>eudicotyledons</taxon>
        <taxon>Gunneridae</taxon>
        <taxon>Pentapetalae</taxon>
        <taxon>rosids</taxon>
        <taxon>malvids</taxon>
        <taxon>Brassicales</taxon>
        <taxon>Brassicaceae</taxon>
        <taxon>Coluteocarpeae</taxon>
        <taxon>Microthlaspi</taxon>
    </lineage>
</organism>
<dbReference type="AlphaFoldDB" id="A0A6D2L851"/>
<feature type="compositionally biased region" description="Basic and acidic residues" evidence="1">
    <location>
        <begin position="159"/>
        <end position="170"/>
    </location>
</feature>
<evidence type="ECO:0000259" key="2">
    <source>
        <dbReference type="Pfam" id="PF22936"/>
    </source>
</evidence>
<dbReference type="GO" id="GO:0003676">
    <property type="term" value="F:nucleic acid binding"/>
    <property type="evidence" value="ECO:0007669"/>
    <property type="project" value="InterPro"/>
</dbReference>
<dbReference type="OrthoDB" id="1730120at2759"/>
<protein>
    <recommendedName>
        <fullName evidence="2">Retrovirus-related Pol polyprotein from transposon TNT 1-94-like beta-barrel domain-containing protein</fullName>
    </recommendedName>
</protein>
<dbReference type="Proteomes" id="UP000467841">
    <property type="component" value="Unassembled WGS sequence"/>
</dbReference>
<dbReference type="SUPFAM" id="SSF57756">
    <property type="entry name" value="Retrovirus zinc finger-like domains"/>
    <property type="match status" value="1"/>
</dbReference>
<evidence type="ECO:0000256" key="1">
    <source>
        <dbReference type="SAM" id="MobiDB-lite"/>
    </source>
</evidence>
<dbReference type="PANTHER" id="PTHR47592">
    <property type="entry name" value="PBF68 PROTEIN"/>
    <property type="match status" value="1"/>
</dbReference>
<dbReference type="EMBL" id="CACVBM020001684">
    <property type="protein sequence ID" value="CAA7057309.1"/>
    <property type="molecule type" value="Genomic_DNA"/>
</dbReference>
<dbReference type="PANTHER" id="PTHR47592:SF27">
    <property type="entry name" value="OS08G0421700 PROTEIN"/>
    <property type="match status" value="1"/>
</dbReference>
<dbReference type="InterPro" id="IPR054722">
    <property type="entry name" value="PolX-like_BBD"/>
</dbReference>
<feature type="compositionally biased region" description="Polar residues" evidence="1">
    <location>
        <begin position="173"/>
        <end position="182"/>
    </location>
</feature>
<feature type="compositionally biased region" description="Basic and acidic residues" evidence="1">
    <location>
        <begin position="121"/>
        <end position="133"/>
    </location>
</feature>